<name>A0ABY2KL99_9RHOB</name>
<accession>A0ABY2KL99</accession>
<dbReference type="PANTHER" id="PTHR13887:SF14">
    <property type="entry name" value="DISULFIDE BOND FORMATION PROTEIN D"/>
    <property type="match status" value="1"/>
</dbReference>
<comment type="caution">
    <text evidence="9">The sequence shown here is derived from an EMBL/GenBank/DDBJ whole genome shotgun (WGS) entry which is preliminary data.</text>
</comment>
<dbReference type="InterPro" id="IPR012336">
    <property type="entry name" value="Thioredoxin-like_fold"/>
</dbReference>
<dbReference type="SUPFAM" id="SSF52833">
    <property type="entry name" value="Thioredoxin-like"/>
    <property type="match status" value="1"/>
</dbReference>
<dbReference type="EMBL" id="RPEM01000013">
    <property type="protein sequence ID" value="TGD41962.1"/>
    <property type="molecule type" value="Genomic_DNA"/>
</dbReference>
<gene>
    <name evidence="9" type="ORF">EEB11_16565</name>
</gene>
<evidence type="ECO:0000313" key="10">
    <source>
        <dbReference type="Proteomes" id="UP000297741"/>
    </source>
</evidence>
<sequence>MSLKTTLAASALILAGSLGLSIAPATPAFAQDTVPGAEAPAMEIKDMALGPVDAPVTLIEYASYTCPHCANFHEQIFKPLKTEYIDTGKVRFVYREVYFNQDRPAFWAAMVARCGGEMRYFAIQDSLFERQQEWLSITNPADMVENLKKSGLVNGLDKTALDACMQDATMAQGMLDLFNENMTEYDIQGTPTLIINGTKHANMSYADLKTIIDAELAKE</sequence>
<protein>
    <submittedName>
        <fullName evidence="9">DsbA family protein</fullName>
    </submittedName>
</protein>
<keyword evidence="5" id="KW-1015">Disulfide bond</keyword>
<dbReference type="Pfam" id="PF13462">
    <property type="entry name" value="Thioredoxin_4"/>
    <property type="match status" value="1"/>
</dbReference>
<dbReference type="RefSeq" id="WP_135433228.1">
    <property type="nucleotide sequence ID" value="NZ_RPEM01000013.1"/>
</dbReference>
<keyword evidence="4" id="KW-0560">Oxidoreductase</keyword>
<dbReference type="Proteomes" id="UP000297741">
    <property type="component" value="Unassembled WGS sequence"/>
</dbReference>
<keyword evidence="6" id="KW-0676">Redox-active center</keyword>
<reference evidence="9 10" key="1">
    <citation type="submission" date="2018-11" db="EMBL/GenBank/DDBJ databases">
        <title>Tabrizicola sp. isolated from sediment of alpine lake.</title>
        <authorList>
            <person name="Liu Z."/>
        </authorList>
    </citation>
    <scope>NUCLEOTIDE SEQUENCE [LARGE SCALE GENOMIC DNA]</scope>
    <source>
        <strain evidence="9 10">DRYC-M-16</strain>
    </source>
</reference>
<keyword evidence="3 7" id="KW-0732">Signal</keyword>
<comment type="similarity">
    <text evidence="2">Belongs to the thioredoxin family. DsbA subfamily.</text>
</comment>
<dbReference type="PANTHER" id="PTHR13887">
    <property type="entry name" value="GLUTATHIONE S-TRANSFERASE KAPPA"/>
    <property type="match status" value="1"/>
</dbReference>
<evidence type="ECO:0000313" key="9">
    <source>
        <dbReference type="EMBL" id="TGD41962.1"/>
    </source>
</evidence>
<evidence type="ECO:0000256" key="7">
    <source>
        <dbReference type="SAM" id="SignalP"/>
    </source>
</evidence>
<comment type="function">
    <text evidence="1">May be required for disulfide bond formation in some proteins.</text>
</comment>
<dbReference type="InterPro" id="IPR013766">
    <property type="entry name" value="Thioredoxin_domain"/>
</dbReference>
<evidence type="ECO:0000256" key="3">
    <source>
        <dbReference type="ARBA" id="ARBA00022729"/>
    </source>
</evidence>
<feature type="domain" description="Thioredoxin" evidence="8">
    <location>
        <begin position="20"/>
        <end position="217"/>
    </location>
</feature>
<dbReference type="Gene3D" id="3.40.30.10">
    <property type="entry name" value="Glutaredoxin"/>
    <property type="match status" value="1"/>
</dbReference>
<proteinExistence type="inferred from homology"/>
<evidence type="ECO:0000256" key="5">
    <source>
        <dbReference type="ARBA" id="ARBA00023157"/>
    </source>
</evidence>
<feature type="signal peptide" evidence="7">
    <location>
        <begin position="1"/>
        <end position="30"/>
    </location>
</feature>
<evidence type="ECO:0000256" key="4">
    <source>
        <dbReference type="ARBA" id="ARBA00023002"/>
    </source>
</evidence>
<dbReference type="PROSITE" id="PS51352">
    <property type="entry name" value="THIOREDOXIN_2"/>
    <property type="match status" value="1"/>
</dbReference>
<dbReference type="InterPro" id="IPR036249">
    <property type="entry name" value="Thioredoxin-like_sf"/>
</dbReference>
<evidence type="ECO:0000256" key="2">
    <source>
        <dbReference type="ARBA" id="ARBA00005791"/>
    </source>
</evidence>
<evidence type="ECO:0000256" key="1">
    <source>
        <dbReference type="ARBA" id="ARBA00003565"/>
    </source>
</evidence>
<evidence type="ECO:0000256" key="6">
    <source>
        <dbReference type="ARBA" id="ARBA00023284"/>
    </source>
</evidence>
<evidence type="ECO:0000259" key="8">
    <source>
        <dbReference type="PROSITE" id="PS51352"/>
    </source>
</evidence>
<organism evidence="9 10">
    <name type="scientific">Pseudotabrizicola sediminis</name>
    <dbReference type="NCBI Taxonomy" id="2486418"/>
    <lineage>
        <taxon>Bacteria</taxon>
        <taxon>Pseudomonadati</taxon>
        <taxon>Pseudomonadota</taxon>
        <taxon>Alphaproteobacteria</taxon>
        <taxon>Rhodobacterales</taxon>
        <taxon>Paracoccaceae</taxon>
        <taxon>Pseudotabrizicola</taxon>
    </lineage>
</organism>
<keyword evidence="10" id="KW-1185">Reference proteome</keyword>
<feature type="chain" id="PRO_5047075221" evidence="7">
    <location>
        <begin position="31"/>
        <end position="219"/>
    </location>
</feature>